<proteinExistence type="predicted"/>
<protein>
    <submittedName>
        <fullName evidence="1">Uncharacterized protein</fullName>
    </submittedName>
</protein>
<gene>
    <name evidence="1" type="ORF">SVIM_LOCUS187416</name>
</gene>
<sequence length="112" mass="12590">MHDRCFLQLAASTSIECVVCVVALREFVDPAANGSSREKIIGCSFHRHNLSGRNERAVSRKVVRGKNLNFFRQDIATVVATEINVVQFLASNQLWTGRKVAKNRGLPWIHNL</sequence>
<organism evidence="1">
    <name type="scientific">Salix viminalis</name>
    <name type="common">Common osier</name>
    <name type="synonym">Basket willow</name>
    <dbReference type="NCBI Taxonomy" id="40686"/>
    <lineage>
        <taxon>Eukaryota</taxon>
        <taxon>Viridiplantae</taxon>
        <taxon>Streptophyta</taxon>
        <taxon>Embryophyta</taxon>
        <taxon>Tracheophyta</taxon>
        <taxon>Spermatophyta</taxon>
        <taxon>Magnoliopsida</taxon>
        <taxon>eudicotyledons</taxon>
        <taxon>Gunneridae</taxon>
        <taxon>Pentapetalae</taxon>
        <taxon>rosids</taxon>
        <taxon>fabids</taxon>
        <taxon>Malpighiales</taxon>
        <taxon>Salicaceae</taxon>
        <taxon>Saliceae</taxon>
        <taxon>Salix</taxon>
    </lineage>
</organism>
<reference evidence="1" key="1">
    <citation type="submission" date="2019-03" db="EMBL/GenBank/DDBJ databases">
        <authorList>
            <person name="Mank J."/>
            <person name="Almeida P."/>
        </authorList>
    </citation>
    <scope>NUCLEOTIDE SEQUENCE</scope>
    <source>
        <strain evidence="1">78183</strain>
    </source>
</reference>
<dbReference type="EMBL" id="CAADRP010001147">
    <property type="protein sequence ID" value="VFU36703.1"/>
    <property type="molecule type" value="Genomic_DNA"/>
</dbReference>
<accession>A0A6N2L7B7</accession>
<name>A0A6N2L7B7_SALVM</name>
<evidence type="ECO:0000313" key="1">
    <source>
        <dbReference type="EMBL" id="VFU36703.1"/>
    </source>
</evidence>
<dbReference type="AlphaFoldDB" id="A0A6N2L7B7"/>